<keyword evidence="2" id="KW-1185">Reference proteome</keyword>
<evidence type="ECO:0000313" key="1">
    <source>
        <dbReference type="EMBL" id="EDX72047.1"/>
    </source>
</evidence>
<dbReference type="PANTHER" id="PTHR43194">
    <property type="entry name" value="HYDROLASE ALPHA/BETA FOLD FAMILY"/>
    <property type="match status" value="1"/>
</dbReference>
<dbReference type="RefSeq" id="WP_006104857.1">
    <property type="nucleotide sequence ID" value="NZ_DS989867.1"/>
</dbReference>
<name>B4W1B0_9CYAN</name>
<proteinExistence type="predicted"/>
<sequence length="387" mass="44113">MITPTADQIAKTKKSIENYYISWISYPYKREGVAPFYQMHEPGESIRGTVMIFHGFSAKPMQMFLVGDYLFRNGFNIYQIPLAGHAFIPPDSYWPQVDLKPEFRDPLRDEVRKDAVLDLFLSNRDNKSQGQFQRLTTFQKMALIGRIIKMAPQLLDMALAIERPNDPDFDRYFTSSHMNYLTDAQERLAELDAMPGPIYTLGLSVGGAVALGLAASRPDRIKKVVAYAPLLEVSNEINERYINLTGPLDLREFSWEQNVSFPVGCLTAANRFGAFVRSDKNREALEKIPTFLVLTENEDAADLKTNQRFFDQLGGKDKGHHYYLYPASDLVPHPMVDPTEVSQGMTNRFWKSLYQETFRFLTTGEVDADNMSNLEEAPDLPPMPTYS</sequence>
<dbReference type="SUPFAM" id="SSF53474">
    <property type="entry name" value="alpha/beta-Hydrolases"/>
    <property type="match status" value="1"/>
</dbReference>
<dbReference type="InterPro" id="IPR029058">
    <property type="entry name" value="AB_hydrolase_fold"/>
</dbReference>
<dbReference type="AlphaFoldDB" id="B4W1B0"/>
<accession>B4W1B0</accession>
<dbReference type="OrthoDB" id="525141at2"/>
<dbReference type="HOGENOM" id="CLU_701623_0_0_3"/>
<dbReference type="Proteomes" id="UP000003835">
    <property type="component" value="Unassembled WGS sequence"/>
</dbReference>
<evidence type="ECO:0008006" key="3">
    <source>
        <dbReference type="Google" id="ProtNLM"/>
    </source>
</evidence>
<dbReference type="Gene3D" id="3.40.50.1820">
    <property type="entry name" value="alpha/beta hydrolase"/>
    <property type="match status" value="1"/>
</dbReference>
<evidence type="ECO:0000313" key="2">
    <source>
        <dbReference type="Proteomes" id="UP000003835"/>
    </source>
</evidence>
<reference evidence="1 2" key="1">
    <citation type="submission" date="2008-07" db="EMBL/GenBank/DDBJ databases">
        <authorList>
            <person name="Tandeau de Marsac N."/>
            <person name="Ferriera S."/>
            <person name="Johnson J."/>
            <person name="Kravitz S."/>
            <person name="Beeson K."/>
            <person name="Sutton G."/>
            <person name="Rogers Y.-H."/>
            <person name="Friedman R."/>
            <person name="Frazier M."/>
            <person name="Venter J.C."/>
        </authorList>
    </citation>
    <scope>NUCLEOTIDE SEQUENCE [LARGE SCALE GENOMIC DNA]</scope>
    <source>
        <strain evidence="1 2">PCC 7420</strain>
    </source>
</reference>
<dbReference type="STRING" id="118168.MC7420_7527"/>
<protein>
    <recommendedName>
        <fullName evidence="3">Serine aminopeptidase S33 domain-containing protein</fullName>
    </recommendedName>
</protein>
<dbReference type="PANTHER" id="PTHR43194:SF2">
    <property type="entry name" value="PEROXISOMAL MEMBRANE PROTEIN LPX1"/>
    <property type="match status" value="1"/>
</dbReference>
<dbReference type="eggNOG" id="COG1073">
    <property type="taxonomic scope" value="Bacteria"/>
</dbReference>
<gene>
    <name evidence="1" type="ORF">MC7420_7527</name>
</gene>
<dbReference type="EMBL" id="DS989867">
    <property type="protein sequence ID" value="EDX72047.1"/>
    <property type="molecule type" value="Genomic_DNA"/>
</dbReference>
<organism evidence="1 2">
    <name type="scientific">Coleofasciculus chthonoplastes PCC 7420</name>
    <dbReference type="NCBI Taxonomy" id="118168"/>
    <lineage>
        <taxon>Bacteria</taxon>
        <taxon>Bacillati</taxon>
        <taxon>Cyanobacteriota</taxon>
        <taxon>Cyanophyceae</taxon>
        <taxon>Coleofasciculales</taxon>
        <taxon>Coleofasciculaceae</taxon>
        <taxon>Coleofasciculus</taxon>
    </lineage>
</organism>
<dbReference type="InterPro" id="IPR050228">
    <property type="entry name" value="Carboxylesterase_BioH"/>
</dbReference>